<organism evidence="3 4">
    <name type="scientific">Piscinibacterium candidicorallinum</name>
    <dbReference type="NCBI Taxonomy" id="1793872"/>
    <lineage>
        <taxon>Bacteria</taxon>
        <taxon>Pseudomonadati</taxon>
        <taxon>Pseudomonadota</taxon>
        <taxon>Betaproteobacteria</taxon>
        <taxon>Burkholderiales</taxon>
        <taxon>Piscinibacterium</taxon>
    </lineage>
</organism>
<dbReference type="RefSeq" id="WP_377301721.1">
    <property type="nucleotide sequence ID" value="NZ_CP180191.1"/>
</dbReference>
<dbReference type="InterPro" id="IPR036514">
    <property type="entry name" value="SGNH_hydro_sf"/>
</dbReference>
<dbReference type="EMBL" id="JBHRTI010000003">
    <property type="protein sequence ID" value="MFC3147027.1"/>
    <property type="molecule type" value="Genomic_DNA"/>
</dbReference>
<comment type="caution">
    <text evidence="3">The sequence shown here is derived from an EMBL/GenBank/DDBJ whole genome shotgun (WGS) entry which is preliminary data.</text>
</comment>
<dbReference type="SUPFAM" id="SSF52266">
    <property type="entry name" value="SGNH hydrolase"/>
    <property type="match status" value="1"/>
</dbReference>
<protein>
    <submittedName>
        <fullName evidence="3">Arylesterase</fullName>
    </submittedName>
</protein>
<evidence type="ECO:0000256" key="1">
    <source>
        <dbReference type="SAM" id="SignalP"/>
    </source>
</evidence>
<evidence type="ECO:0000313" key="4">
    <source>
        <dbReference type="Proteomes" id="UP001595556"/>
    </source>
</evidence>
<feature type="domain" description="SGNH hydrolase-type esterase" evidence="2">
    <location>
        <begin position="41"/>
        <end position="199"/>
    </location>
</feature>
<accession>A0ABV7H6R5</accession>
<evidence type="ECO:0000313" key="3">
    <source>
        <dbReference type="EMBL" id="MFC3147027.1"/>
    </source>
</evidence>
<dbReference type="Gene3D" id="3.40.50.1110">
    <property type="entry name" value="SGNH hydrolase"/>
    <property type="match status" value="1"/>
</dbReference>
<proteinExistence type="predicted"/>
<dbReference type="CDD" id="cd01822">
    <property type="entry name" value="Lysophospholipase_L1_like"/>
    <property type="match status" value="1"/>
</dbReference>
<dbReference type="InterPro" id="IPR013830">
    <property type="entry name" value="SGNH_hydro"/>
</dbReference>
<keyword evidence="1" id="KW-0732">Signal</keyword>
<sequence length="218" mass="23580">MESMNRYRRVCLRGLVAAAALMLAAAAQPASGQNPPPVILVVGDSLSAEYGLPRGTGWVALLEAQLRKQGFSHRVVNASISGETSSGGAARIERLVQQHKPSVLLIELGANDALRGLSLAATDANLTRMIRTGQRAGARVLLVGMEVPPNYGAQYTQQFRQTFTTVASREKISLVPFLLEGFAADQSYFQADRIHPNEKAQPRMLATVWPSLSRLLKS</sequence>
<name>A0ABV7H6R5_9BURK</name>
<dbReference type="InterPro" id="IPR051532">
    <property type="entry name" value="Ester_Hydrolysis_Enzymes"/>
</dbReference>
<reference evidence="4" key="1">
    <citation type="journal article" date="2019" name="Int. J. Syst. Evol. Microbiol.">
        <title>The Global Catalogue of Microorganisms (GCM) 10K type strain sequencing project: providing services to taxonomists for standard genome sequencing and annotation.</title>
        <authorList>
            <consortium name="The Broad Institute Genomics Platform"/>
            <consortium name="The Broad Institute Genome Sequencing Center for Infectious Disease"/>
            <person name="Wu L."/>
            <person name="Ma J."/>
        </authorList>
    </citation>
    <scope>NUCLEOTIDE SEQUENCE [LARGE SCALE GENOMIC DNA]</scope>
    <source>
        <strain evidence="4">KCTC 52168</strain>
    </source>
</reference>
<feature type="chain" id="PRO_5046241070" evidence="1">
    <location>
        <begin position="33"/>
        <end position="218"/>
    </location>
</feature>
<gene>
    <name evidence="3" type="ORF">ACFOEN_05135</name>
</gene>
<keyword evidence="4" id="KW-1185">Reference proteome</keyword>
<dbReference type="Proteomes" id="UP001595556">
    <property type="component" value="Unassembled WGS sequence"/>
</dbReference>
<feature type="signal peptide" evidence="1">
    <location>
        <begin position="1"/>
        <end position="32"/>
    </location>
</feature>
<dbReference type="PANTHER" id="PTHR30383">
    <property type="entry name" value="THIOESTERASE 1/PROTEASE 1/LYSOPHOSPHOLIPASE L1"/>
    <property type="match status" value="1"/>
</dbReference>
<evidence type="ECO:0000259" key="2">
    <source>
        <dbReference type="Pfam" id="PF13472"/>
    </source>
</evidence>
<dbReference type="PANTHER" id="PTHR30383:SF24">
    <property type="entry name" value="THIOESTERASE 1_PROTEASE 1_LYSOPHOSPHOLIPASE L1"/>
    <property type="match status" value="1"/>
</dbReference>
<dbReference type="Pfam" id="PF13472">
    <property type="entry name" value="Lipase_GDSL_2"/>
    <property type="match status" value="1"/>
</dbReference>